<feature type="region of interest" description="Disordered" evidence="4">
    <location>
        <begin position="86"/>
        <end position="112"/>
    </location>
</feature>
<sequence length="3563" mass="400970">MKIFKKYGKEFSTVILLSFLQGFVFEFFIAYAQPAAYNPVFADYVYYGNASAEYDQPLEQSTGFEEYTAEAEEVLSAEPVVKEEAKAVPQSVGEKDQSIENLRSETEESSRAESTVLYPADLAFGIIGSSENLNFDNPEDNLFKIAIAEAIDYHASYVLSYEVYGMSTASGVAKSINTATSTGGFFTAKKQEWSRISEFVSPHNLKEGINTVLFTGDLKTASGYLVRNVQLEKRQEEQQEPFKLNDVVKNSQSGEIYVSGVVSLSDPAVSLYVSGEEAAFQNYNFEHLVSVSAESEGDLTLELKKGEKLLASRRISAQEIHEAENIKSFDYAFTRFESEVHTGEEKYFQLENVTLTFPAESYSRDFTLSVQELRTSDYAPTGMALRNVTQNNSAYRFLPDGIRFDKEVELKLKYDETAIPTGYSAKDIQVFYFDTEIKQWTRVKVTEILEETQEVVAVTNHFTDYLAGVIQEPESPETNAFAPTTITGIQAANPTENIPMVSVPQINDKGDAVLTFPLMLPPARQGMVPDLSVNYNSSADEGDFGLGWSLSVPTISVDTRWGVPTYDSAKETESYLFNGEELLLVKPDKTMYVPHKDILINRVSNAVFQKAQHDPSVEITRIGNSPNDYYWIVKDSKTGWNHLYREVGKGEWLLREVSDMYGNSMRYNYSAPKELGEIIYNKNNNLNNNGFGDLSVKIIRRNWIDTSNKSRMDVKTNNRFGIEKISQRLIDKIIVHSAEIELDAGRCVFMEYDFVYKEGKFGRSLLHKIIHSNYNNNDTPCGYNTNTDLTPIVQEYSFDYHDDIGSGGLFESSGKTINTYKDYETEYDSFKVYISALGGSEGKSSHFGGGASGGIVTPIFPASWLPFSRAATIGGNLGGGSSNSETKVLMADIDGDGLPDKIFKGGKKFFYRKNLGGKFSEEVKSIKNLPNLSYTKGNSSDDSYTINILAGSVTKSTSESRSTVSTYTADVNADGLLDVVDNERVYFGYIDPQTKQPAFNLDSSVTPAIVLKEDDVAPVLNPMPEMGLTNGPMDLVMVWRAPKNGTVTATGIITKQHIALQSGVKFSIEKLHESNMGEASFILGPNLMLSGSESHNNTINVVKGDLLFFRVHTNQIPLEELGVTWNPKVSYTGPNLDPVLTSSRHTSSYQESFIVGANYEETFKKNGQYRLEWAPFSLYDVDRVTIKVSYYKKDTNNGGNIPASGSSMVLYEKTSDIQTTTAFPSPNLLINMNSIMSNPTSFHYIKVEVLSDSEIDWKDIDTKFKPKLTSLDTNNEDLYLIPYYSNYSRVYISNPPLTFISSGANYTVTINNNFTLPGCTEEICKDRYVYLVAKWPNGDIIGLVNSSGSPTGYCKYRYKIDKYGKVIQKQRLNASYVYENIGNTDNINLTGRAVGEKFFFEYYSPEYNLAERLDAFQNNGTNNLIRIQGTTPYANYVTGADSNGKVKASIYSSENTAAWGNMFRNWGQFAYKGAEIGEMYQPIMGKHIHVYNPNLTTNTGRSVDDMVTDTGMTLDDVDNNFDDLKELGGNVSVYFGMLMPEKKRNRWQSHEHLYVSDSKISPYIRFLTDDIPDLKPPTVPVNNFGAYGINKYTYFKNNTTNKSLGFLMVNVGNTKTSGSSELLNEFMDINGDGFPDIIGKQIQLTAKRGGLSSKIVNVDFNTQTAISGSGSLVGGSSAGIKGSPLLSENSKLNIIVGDQGSGSLSSSSFNTTNATQRFYVDINGDGLVDIAQDDGKVFLNYGGTFTESTTWSSLPVQESSTRTGNGGGGFGFSGISNMDLSFGVSISSSTSKDKVTYMDLNGDGLPEKIVNGTTYYLNLGTKFDTVGNNLPGAQTQKSTEAGLNGNGTVCVYFPTIFLVGPKLCVSFGGGTGRNISSEESRYMDFDGDGYPDYVTSTKNESMTVYHSRIKRTNLLKKVIQSTGAEIELDYAVTNPVDKSVIGSTYKMPYKKWVLTKVSVFDGFTGDGEDITRYAYEYFNGYKDRKERNFMGFGMTKAHLLDKDGWAYRTDVTEYLLNDMTENELYRPGTSSDLKQYIYKKGLPKKTYTLDRTQRLMNETQYTYKFYDSGKVTGDINTTATSAAEVSVYTEKMSVLPLVTKVKNKVVNFDEDSTNSSFAFDTEQRFNLYDKKGNVKKYVDVDRGLTVDIQYSLLQKTLPISHRISTTSGNQTLRLTESTVVNGVQITEVRKYFTDTQYVKWNYEYDFLGNLTKKIFPEQNGQRFFYEYHYEDHSRHSYWDVDFRKVFPSFIRDSFGNEMYVYYNIFGLPMEVKDIYGVEMRYKYDYMNRLIEFKGPYETDWTIKNEYLGNRRAVTSHNLGQGVLYTGMINDGLGRTVQTKKLLKQSQGNNPACGTGPFKNMNFVVSGDVIYDEFGRVIENYLSEEEEVNCLPAGASTTPSILSLVLTTYYNSNRMAEKKTSRLYDNKDRITEELVYGINARTKTKYAFGPDKYGATAFTHEITLPEGNKTVTYTNKLGLTTSQKQIDNSTALWTNFEYDNLGQIKKVENALGLQTTYSYDRLGRVLQKILPAAGITKFKYDDLGNVIEKEDANGTKVMYAYNFNRLTKIINPTITTDFTYEQGGRLKKMEDLSGYHEFVYGKLGEVVEDTKMIRDIAGGEHFFKSKYKYDSWGRLLEMVYPDQEKVFYNYNSIGQLIEIQNENGEYYLKNVKYNYFDQPYYIKYGNGVEMTQEFDLTERLRAAQLSAPDMGNPNQLNVFSRNVYGYDKNNNVTSMYNNFSQHNNVVVGGTYIKTYSYDKFNRLQTAQGNWDGLLETHDFMLNMEYREDHSIQAKHQTHMFTDKNTGQLEHTENSSDREYGYDATTSRMQSISGYHHGEGAFEKLYYYDNNGNMTRVEYPNPLPFDAFFVRGIDWDANNNITQINDNQSEVINTYLYDGKGERVVKRQQGSSSMSINGGGPVNGMYGTEEVLYPSGNLTYNENMYTKHYYINGKRLASRIEDSSYPGHFMDKYFNQNEVSPHETGGMMRMQVSMNNSNSSTQNIGGIEPFPTISPQICENQINILLNVLYNTPEKIDCKNAILAILENHKVYGGRCKEFAPANPPGSAGCLEWELYVTGYNYCDALEEINALGCIERTPDGMIIDPSTGYVYDPLTGLPHDPITGLPIDLGLIGNYNPVELECYNKFLNFIDYYKNRTDKPAEYFELIQYLICLDDGNCWECIKLPHTEGTEVACFVKFCELNIPDIEEEEEEVETPTFPVIVLDPGVNDTWDDEEPARSDIVADPMAQEQPVWWYHSDHLGSTSYITDILGKPCQYIEYLPFGEVMVQQSTNNIFENVYKFNAKELDESTGYYYYGARYYDPAISIFLSVDPLAEQFPNYNPYTYTMNNPVNLTDPTGMAPEGAGDPDKQPQQSQKLLNIKIYGQDKSLYYEGKPFSFGKGGFRFYSEKGSQGDLSLLKGNSGEGELINADLIYAFANYTKGYGVGNTYKTVKQGAEFVGNIFEAFDKGQNIVEDINRNIDASRTNKTTSPNENTSGDMRSSTVSSTGQMKFTLKGYRNKDMFNKSNEAVTRWKKDTIIDIKDFKQLDAKNKSDSLYNAQKGSR</sequence>
<dbReference type="OrthoDB" id="9765204at2"/>
<dbReference type="NCBIfam" id="TIGR01643">
    <property type="entry name" value="YD_repeat_2x"/>
    <property type="match status" value="2"/>
</dbReference>
<dbReference type="InterPro" id="IPR028994">
    <property type="entry name" value="Integrin_alpha_N"/>
</dbReference>
<evidence type="ECO:0000259" key="5">
    <source>
        <dbReference type="Pfam" id="PF12256"/>
    </source>
</evidence>
<evidence type="ECO:0000313" key="7">
    <source>
        <dbReference type="Proteomes" id="UP000295215"/>
    </source>
</evidence>
<dbReference type="InterPro" id="IPR022385">
    <property type="entry name" value="Rhs_assc_core"/>
</dbReference>
<dbReference type="Pfam" id="PF03534">
    <property type="entry name" value="SpvB"/>
    <property type="match status" value="1"/>
</dbReference>
<evidence type="ECO:0000313" key="6">
    <source>
        <dbReference type="EMBL" id="TDS56950.1"/>
    </source>
</evidence>
<dbReference type="GO" id="GO:0005737">
    <property type="term" value="C:cytoplasm"/>
    <property type="evidence" value="ECO:0007669"/>
    <property type="project" value="InterPro"/>
</dbReference>
<keyword evidence="7" id="KW-1185">Reference proteome</keyword>
<dbReference type="InterPro" id="IPR003284">
    <property type="entry name" value="Sal_SpvB"/>
</dbReference>
<dbReference type="NCBIfam" id="TIGR03696">
    <property type="entry name" value="Rhs_assc_core"/>
    <property type="match status" value="1"/>
</dbReference>
<dbReference type="PANTHER" id="PTHR32305:SF15">
    <property type="entry name" value="PROTEIN RHSA-RELATED"/>
    <property type="match status" value="1"/>
</dbReference>
<evidence type="ECO:0000256" key="3">
    <source>
        <dbReference type="ARBA" id="ARBA00023026"/>
    </source>
</evidence>
<reference evidence="6 7" key="1">
    <citation type="submission" date="2019-03" db="EMBL/GenBank/DDBJ databases">
        <title>Genomic Encyclopedia of Archaeal and Bacterial Type Strains, Phase II (KMG-II): from individual species to whole genera.</title>
        <authorList>
            <person name="Goeker M."/>
        </authorList>
    </citation>
    <scope>NUCLEOTIDE SEQUENCE [LARGE SCALE GENOMIC DNA]</scope>
    <source>
        <strain evidence="6 7">DSM 28213</strain>
    </source>
</reference>
<comment type="caution">
    <text evidence="6">The sequence shown here is derived from an EMBL/GenBank/DDBJ whole genome shotgun (WGS) entry which is preliminary data.</text>
</comment>
<dbReference type="RefSeq" id="WP_133712881.1">
    <property type="nucleotide sequence ID" value="NZ_SOAG01000017.1"/>
</dbReference>
<evidence type="ECO:0000256" key="4">
    <source>
        <dbReference type="SAM" id="MobiDB-lite"/>
    </source>
</evidence>
<comment type="subcellular location">
    <subcellularLocation>
        <location evidence="1">Secreted</location>
    </subcellularLocation>
</comment>
<evidence type="ECO:0000256" key="2">
    <source>
        <dbReference type="ARBA" id="ARBA00022525"/>
    </source>
</evidence>
<dbReference type="SUPFAM" id="SSF69318">
    <property type="entry name" value="Integrin alpha N-terminal domain"/>
    <property type="match status" value="2"/>
</dbReference>
<protein>
    <submittedName>
        <fullName evidence="6">RHS repeat-associated protein</fullName>
    </submittedName>
</protein>
<dbReference type="Pfam" id="PF12256">
    <property type="entry name" value="TcdB_toxin_midN"/>
    <property type="match status" value="1"/>
</dbReference>
<evidence type="ECO:0000256" key="1">
    <source>
        <dbReference type="ARBA" id="ARBA00004613"/>
    </source>
</evidence>
<dbReference type="InterPro" id="IPR031325">
    <property type="entry name" value="RHS_repeat"/>
</dbReference>
<feature type="domain" description="Insecticide toxin TcdB middle/N-terminal" evidence="5">
    <location>
        <begin position="1879"/>
        <end position="1996"/>
    </location>
</feature>
<dbReference type="InterPro" id="IPR006530">
    <property type="entry name" value="YD"/>
</dbReference>
<name>A0A4V3E842_9FLAO</name>
<keyword evidence="2" id="KW-0964">Secreted</keyword>
<accession>A0A4V3E842</accession>
<feature type="compositionally biased region" description="Basic and acidic residues" evidence="4">
    <location>
        <begin position="93"/>
        <end position="111"/>
    </location>
</feature>
<proteinExistence type="predicted"/>
<dbReference type="InterPro" id="IPR050708">
    <property type="entry name" value="T6SS_VgrG/RHS"/>
</dbReference>
<gene>
    <name evidence="6" type="ORF">C8P70_11740</name>
</gene>
<feature type="region of interest" description="Disordered" evidence="4">
    <location>
        <begin position="3482"/>
        <end position="3503"/>
    </location>
</feature>
<dbReference type="Proteomes" id="UP000295215">
    <property type="component" value="Unassembled WGS sequence"/>
</dbReference>
<dbReference type="InterPro" id="IPR022045">
    <property type="entry name" value="TcdB_toxin_mid/N"/>
</dbReference>
<dbReference type="EMBL" id="SOAG01000017">
    <property type="protein sequence ID" value="TDS56950.1"/>
    <property type="molecule type" value="Genomic_DNA"/>
</dbReference>
<dbReference type="Pfam" id="PF05593">
    <property type="entry name" value="RHS_repeat"/>
    <property type="match status" value="1"/>
</dbReference>
<dbReference type="GO" id="GO:0005576">
    <property type="term" value="C:extracellular region"/>
    <property type="evidence" value="ECO:0007669"/>
    <property type="project" value="UniProtKB-SubCell"/>
</dbReference>
<organism evidence="6 7">
    <name type="scientific">Myroides indicus</name>
    <dbReference type="NCBI Taxonomy" id="1323422"/>
    <lineage>
        <taxon>Bacteria</taxon>
        <taxon>Pseudomonadati</taxon>
        <taxon>Bacteroidota</taxon>
        <taxon>Flavobacteriia</taxon>
        <taxon>Flavobacteriales</taxon>
        <taxon>Flavobacteriaceae</taxon>
        <taxon>Myroides</taxon>
    </lineage>
</organism>
<dbReference type="Gene3D" id="2.180.10.10">
    <property type="entry name" value="RHS repeat-associated core"/>
    <property type="match status" value="3"/>
</dbReference>
<keyword evidence="3" id="KW-0843">Virulence</keyword>
<dbReference type="PANTHER" id="PTHR32305">
    <property type="match status" value="1"/>
</dbReference>